<dbReference type="GO" id="GO:0080044">
    <property type="term" value="F:quercetin 7-O-glucosyltransferase activity"/>
    <property type="evidence" value="ECO:0007669"/>
    <property type="project" value="TreeGrafter"/>
</dbReference>
<evidence type="ECO:0000313" key="4">
    <source>
        <dbReference type="EMBL" id="RYR70440.1"/>
    </source>
</evidence>
<dbReference type="EMBL" id="SDMP01000003">
    <property type="protein sequence ID" value="RYR70440.1"/>
    <property type="molecule type" value="Genomic_DNA"/>
</dbReference>
<keyword evidence="5" id="KW-1185">Reference proteome</keyword>
<dbReference type="FunFam" id="3.40.50.2000:FF:000078">
    <property type="entry name" value="Glycosyltransferase"/>
    <property type="match status" value="2"/>
</dbReference>
<sequence length="930" mass="103550">MAAREKKGPHAILIAYPLQGHLIPSVHLAINLASRGFTITFVNTYSIHHQTTKAINGNCSGEDIFAAARESGLDIRYDTVSDGLPVELDRSLNHDEFMSGLVDLMPAHVEKLVAKIMQKSSPPVTCLVVDTFFVWGSPIAKKFGLLCVSFWTEPALVYTLYYHMDLLKKNGHFACQDIRKDPIDYIPGLKTIDPKDLTSYLQDSDTSSVVHKLIFAAFNNAKGADFVLCNTVQELEPQVIEALQSYKPFYAIGPIFPLGFTNATVPTSLWSESDCTQWLNSKPHGSVLYASFGSYAHITKSELWKIANGLLISKVNFVWVLRPDVVSSNDVDPLPVGFKAAVCDRGMIIPWCSQRQVLTHPAIRGFLTHCGWNSILEAIWCELPLLCFPLLTDQFTNRKLVVDIWKIGINLIDRTVITEEEVSKNVNRLMDNKLGSELKDAIRGMKKKLEDALKNPHAILFAYPLQGHVIPAVNLAISLASRGFTITFVNTKSIHHQTTKANNGDGGDIFEAVRGSGLDIRYATVSDGLPVEFDRSLNDDQFTAALVHVMSAHVDELVAKLVKCSAPAVSCLIVDTFYVWGSAIAKKHGLVCASFWTEPALVYTLYYHMDLLINNGHFASHDNRKDPIDYIPGVKTIEPKDLMSYLQDDDATTWLHQLIFAAFNDVRGADFVLCNTVQELEPQVIEALQSYKPFYAIGPIFPRSFTNNATVATSLWSESDCTQWLNSKPHGSVLYASFGSYAHITKRALWEIANGLLLCNVNFVWVLRPDIVSSNDVDPLPVGFKEAVHGRGMIIHWCSQTQVLTHPAIGGFLTHCGWNSILESIWCKVPLLCFPLLTDQFTNRKLVVDDWKIGINLIDNQMVVTKEEVLKNVNRFMDEKIRKQLKATMGGIKKKLEYALGPGGSCEKNMECFVKELNAKANIIPSASTN</sequence>
<dbReference type="SUPFAM" id="SSF53756">
    <property type="entry name" value="UDP-Glycosyltransferase/glycogen phosphorylase"/>
    <property type="match status" value="2"/>
</dbReference>
<dbReference type="STRING" id="3818.A0A445E4T4"/>
<comment type="similarity">
    <text evidence="1">Belongs to the UDP-glycosyltransferase family.</text>
</comment>
<protein>
    <recommendedName>
        <fullName evidence="6">UDP-glycosyltransferases domain-containing protein</fullName>
    </recommendedName>
</protein>
<dbReference type="PANTHER" id="PTHR11926">
    <property type="entry name" value="GLUCOSYL/GLUCURONOSYL TRANSFERASES"/>
    <property type="match status" value="1"/>
</dbReference>
<name>A0A445E4T4_ARAHY</name>
<reference evidence="4 5" key="1">
    <citation type="submission" date="2019-01" db="EMBL/GenBank/DDBJ databases">
        <title>Sequencing of cultivated peanut Arachis hypogaea provides insights into genome evolution and oil improvement.</title>
        <authorList>
            <person name="Chen X."/>
        </authorList>
    </citation>
    <scope>NUCLEOTIDE SEQUENCE [LARGE SCALE GENOMIC DNA]</scope>
    <source>
        <strain evidence="5">cv. Fuhuasheng</strain>
        <tissue evidence="4">Leaves</tissue>
    </source>
</reference>
<dbReference type="InterPro" id="IPR035595">
    <property type="entry name" value="UDP_glycos_trans_CS"/>
</dbReference>
<dbReference type="AlphaFoldDB" id="A0A445E4T4"/>
<keyword evidence="3" id="KW-0808">Transferase</keyword>
<dbReference type="PANTHER" id="PTHR11926:SF774">
    <property type="entry name" value="UDP-GLYCOSYLTRANSFERASE 85A1-RELATED"/>
    <property type="match status" value="1"/>
</dbReference>
<evidence type="ECO:0000256" key="1">
    <source>
        <dbReference type="ARBA" id="ARBA00009995"/>
    </source>
</evidence>
<dbReference type="Proteomes" id="UP000289738">
    <property type="component" value="Chromosome A03"/>
</dbReference>
<organism evidence="4 5">
    <name type="scientific">Arachis hypogaea</name>
    <name type="common">Peanut</name>
    <dbReference type="NCBI Taxonomy" id="3818"/>
    <lineage>
        <taxon>Eukaryota</taxon>
        <taxon>Viridiplantae</taxon>
        <taxon>Streptophyta</taxon>
        <taxon>Embryophyta</taxon>
        <taxon>Tracheophyta</taxon>
        <taxon>Spermatophyta</taxon>
        <taxon>Magnoliopsida</taxon>
        <taxon>eudicotyledons</taxon>
        <taxon>Gunneridae</taxon>
        <taxon>Pentapetalae</taxon>
        <taxon>rosids</taxon>
        <taxon>fabids</taxon>
        <taxon>Fabales</taxon>
        <taxon>Fabaceae</taxon>
        <taxon>Papilionoideae</taxon>
        <taxon>50 kb inversion clade</taxon>
        <taxon>dalbergioids sensu lato</taxon>
        <taxon>Dalbergieae</taxon>
        <taxon>Pterocarpus clade</taxon>
        <taxon>Arachis</taxon>
    </lineage>
</organism>
<gene>
    <name evidence="4" type="ORF">Ahy_A03g016933</name>
</gene>
<dbReference type="PROSITE" id="PS00375">
    <property type="entry name" value="UDPGT"/>
    <property type="match status" value="2"/>
</dbReference>
<proteinExistence type="inferred from homology"/>
<evidence type="ECO:0000256" key="3">
    <source>
        <dbReference type="ARBA" id="ARBA00022679"/>
    </source>
</evidence>
<dbReference type="CDD" id="cd03784">
    <property type="entry name" value="GT1_Gtf-like"/>
    <property type="match status" value="2"/>
</dbReference>
<evidence type="ECO:0000256" key="2">
    <source>
        <dbReference type="ARBA" id="ARBA00022676"/>
    </source>
</evidence>
<evidence type="ECO:0000313" key="5">
    <source>
        <dbReference type="Proteomes" id="UP000289738"/>
    </source>
</evidence>
<accession>A0A445E4T4</accession>
<dbReference type="GO" id="GO:0080043">
    <property type="term" value="F:quercetin 3-O-glucosyltransferase activity"/>
    <property type="evidence" value="ECO:0007669"/>
    <property type="project" value="TreeGrafter"/>
</dbReference>
<keyword evidence="2" id="KW-0328">Glycosyltransferase</keyword>
<evidence type="ECO:0008006" key="6">
    <source>
        <dbReference type="Google" id="ProtNLM"/>
    </source>
</evidence>
<dbReference type="Gene3D" id="3.40.50.2000">
    <property type="entry name" value="Glycogen Phosphorylase B"/>
    <property type="match status" value="4"/>
</dbReference>
<dbReference type="Pfam" id="PF00201">
    <property type="entry name" value="UDPGT"/>
    <property type="match status" value="2"/>
</dbReference>
<comment type="caution">
    <text evidence="4">The sequence shown here is derived from an EMBL/GenBank/DDBJ whole genome shotgun (WGS) entry which is preliminary data.</text>
</comment>
<dbReference type="InterPro" id="IPR002213">
    <property type="entry name" value="UDP_glucos_trans"/>
</dbReference>